<reference evidence="2 3" key="1">
    <citation type="submission" date="2012-07" db="EMBL/GenBank/DDBJ databases">
        <title>Draft genome sequence of Desulfovibrio magneticus str. Maddingley MBC34 obtained from a metagenomic sequence of a methanogenic enrichment isolated from coal-seam formation water in Victoria, Australia.</title>
        <authorList>
            <person name="Greenfield P."/>
            <person name="Hendry P."/>
            <person name="Li D."/>
            <person name="Rosewarne C.P."/>
            <person name="Tran-Dinh N."/>
            <person name="Elbourne L.D.H."/>
            <person name="Paulsen I.T."/>
            <person name="Midgley D.J."/>
        </authorList>
    </citation>
    <scope>NUCLEOTIDE SEQUENCE [LARGE SCALE GENOMIC DNA]</scope>
    <source>
        <strain evidence="3">Maddingley MBC34</strain>
    </source>
</reference>
<comment type="caution">
    <text evidence="2">The sequence shown here is derived from an EMBL/GenBank/DDBJ whole genome shotgun (WGS) entry which is preliminary data.</text>
</comment>
<keyword evidence="1" id="KW-0472">Membrane</keyword>
<keyword evidence="1" id="KW-1133">Transmembrane helix</keyword>
<dbReference type="AlphaFoldDB" id="K6FJ14"/>
<gene>
    <name evidence="2" type="ORF">B193_2767</name>
</gene>
<accession>K6FJ14</accession>
<protein>
    <submittedName>
        <fullName evidence="2">Uncharacterized protein</fullName>
    </submittedName>
</protein>
<evidence type="ECO:0000313" key="3">
    <source>
        <dbReference type="Proteomes" id="UP000006272"/>
    </source>
</evidence>
<feature type="transmembrane region" description="Helical" evidence="1">
    <location>
        <begin position="6"/>
        <end position="26"/>
    </location>
</feature>
<keyword evidence="1" id="KW-0812">Transmembrane</keyword>
<dbReference type="Proteomes" id="UP000006272">
    <property type="component" value="Unassembled WGS sequence"/>
</dbReference>
<organism evidence="2 3">
    <name type="scientific">Solidesulfovibrio magneticus str. Maddingley MBC34</name>
    <dbReference type="NCBI Taxonomy" id="1206767"/>
    <lineage>
        <taxon>Bacteria</taxon>
        <taxon>Pseudomonadati</taxon>
        <taxon>Thermodesulfobacteriota</taxon>
        <taxon>Desulfovibrionia</taxon>
        <taxon>Desulfovibrionales</taxon>
        <taxon>Desulfovibrionaceae</taxon>
        <taxon>Solidesulfovibrio</taxon>
    </lineage>
</organism>
<name>K6FJ14_9BACT</name>
<evidence type="ECO:0000313" key="2">
    <source>
        <dbReference type="EMBL" id="EKO38537.1"/>
    </source>
</evidence>
<evidence type="ECO:0000256" key="1">
    <source>
        <dbReference type="SAM" id="Phobius"/>
    </source>
</evidence>
<proteinExistence type="predicted"/>
<dbReference type="EMBL" id="ALAO01000238">
    <property type="protein sequence ID" value="EKO38537.1"/>
    <property type="molecule type" value="Genomic_DNA"/>
</dbReference>
<dbReference type="PATRIC" id="fig|1206767.3.peg.2709"/>
<sequence length="176" mass="19750">MTEFQAYLVVALSVAALCISFFSYLSRRNAQAARKRQTWRNAVISWSSGVMDETETVLHIFKQLKYGASFDDVMDEIVVSKSNIKVLLDYGALLITHSLDDAGKEAVSEQERKDVLEAVAAVYARLCLVADPECRLDVEESILYVAQCRRLFVDEIRSNMALVSPDDSMSATLRKN</sequence>